<organism evidence="1">
    <name type="scientific">Arundo donax</name>
    <name type="common">Giant reed</name>
    <name type="synonym">Donax arundinaceus</name>
    <dbReference type="NCBI Taxonomy" id="35708"/>
    <lineage>
        <taxon>Eukaryota</taxon>
        <taxon>Viridiplantae</taxon>
        <taxon>Streptophyta</taxon>
        <taxon>Embryophyta</taxon>
        <taxon>Tracheophyta</taxon>
        <taxon>Spermatophyta</taxon>
        <taxon>Magnoliopsida</taxon>
        <taxon>Liliopsida</taxon>
        <taxon>Poales</taxon>
        <taxon>Poaceae</taxon>
        <taxon>PACMAD clade</taxon>
        <taxon>Arundinoideae</taxon>
        <taxon>Arundineae</taxon>
        <taxon>Arundo</taxon>
    </lineage>
</organism>
<accession>A0A0A9HL98</accession>
<evidence type="ECO:0000313" key="1">
    <source>
        <dbReference type="EMBL" id="JAE35611.1"/>
    </source>
</evidence>
<proteinExistence type="predicted"/>
<dbReference type="AlphaFoldDB" id="A0A0A9HL98"/>
<dbReference type="EMBL" id="GBRH01162285">
    <property type="protein sequence ID" value="JAE35611.1"/>
    <property type="molecule type" value="Transcribed_RNA"/>
</dbReference>
<reference evidence="1" key="2">
    <citation type="journal article" date="2015" name="Data Brief">
        <title>Shoot transcriptome of the giant reed, Arundo donax.</title>
        <authorList>
            <person name="Barrero R.A."/>
            <person name="Guerrero F.D."/>
            <person name="Moolhuijzen P."/>
            <person name="Goolsby J.A."/>
            <person name="Tidwell J."/>
            <person name="Bellgard S.E."/>
            <person name="Bellgard M.I."/>
        </authorList>
    </citation>
    <scope>NUCLEOTIDE SEQUENCE</scope>
    <source>
        <tissue evidence="1">Shoot tissue taken approximately 20 cm above the soil surface</tissue>
    </source>
</reference>
<reference evidence="1" key="1">
    <citation type="submission" date="2014-09" db="EMBL/GenBank/DDBJ databases">
        <authorList>
            <person name="Magalhaes I.L.F."/>
            <person name="Oliveira U."/>
            <person name="Santos F.R."/>
            <person name="Vidigal T.H.D.A."/>
            <person name="Brescovit A.D."/>
            <person name="Santos A.J."/>
        </authorList>
    </citation>
    <scope>NUCLEOTIDE SEQUENCE</scope>
    <source>
        <tissue evidence="1">Shoot tissue taken approximately 20 cm above the soil surface</tissue>
    </source>
</reference>
<sequence length="39" mass="4047">MGVDMLLVHISGSISVTPSSCVIIVPLINNLVLDVALVN</sequence>
<protein>
    <submittedName>
        <fullName evidence="1">Uncharacterized protein</fullName>
    </submittedName>
</protein>
<name>A0A0A9HL98_ARUDO</name>